<dbReference type="EMBL" id="CP022604">
    <property type="protein sequence ID" value="ASV86495.1"/>
    <property type="molecule type" value="Genomic_DNA"/>
</dbReference>
<dbReference type="AlphaFoldDB" id="A0A248UID7"/>
<proteinExistence type="predicted"/>
<sequence>MVSWIVANKPGVGAVMKVNKYDSDWPLDVPNDAHNRFYFNSEASNLSYVFGNFQTPQPLNKSNYPGGYLPGGMYGLQTGSLGDQWVMKSTYTTSNETGTRYDIYGLIGRMPDLAGTIPFAEVKFISADGTSRILWNNKPGSSSAYYFSVTNYGVTCYSTETGTTGLGYRRIPSDFGYTGWCIRPSDTSASFDTYLGGDKEYVNTMIWDLPCNNVPIPKPVGTPIAGQIAFEASNNRIKMARPGFSIDTATGRQLIMDSDRTPIKCVMMGETPAIAPGTSYFVEKPTSIDFDLSPSMVCDTICSLNGWGFAIPPVNLNTGFDEQQTWAYYRVEHGGIRFSVVGTHSVAIRFMLYATGVQGRTSGGSAVIRKVEGQYLQIKSPGSSDVAPGYNDILLDTRFAAVTVLAEGYIPASSFSATNQVHWRYGNIAARIDFDSQGLFVFPKVIVDFGDMFRQGNHTMYLSPGGGVEVLRHSMATVVNSDHCIVHISPGNSAGSVTGFPDPVGVRYYILGATTL</sequence>
<protein>
    <submittedName>
        <fullName evidence="1">Uncharacterized protein</fullName>
    </submittedName>
</protein>
<dbReference type="OrthoDB" id="8430258at2"/>
<dbReference type="Proteomes" id="UP000215256">
    <property type="component" value="Chromosome 1"/>
</dbReference>
<evidence type="ECO:0000313" key="2">
    <source>
        <dbReference type="Proteomes" id="UP000215256"/>
    </source>
</evidence>
<name>A0A248UID7_9HYPH</name>
<reference evidence="1 2" key="1">
    <citation type="submission" date="2017-07" db="EMBL/GenBank/DDBJ databases">
        <title>Phylogenetic study on the rhizospheric bacterium Ochrobactrum sp. A44.</title>
        <authorList>
            <person name="Krzyzanowska D.M."/>
            <person name="Ossowicki A."/>
            <person name="Rajewska M."/>
            <person name="Maciag T."/>
            <person name="Kaczynski Z."/>
            <person name="Czerwicka M."/>
            <person name="Jafra S."/>
        </authorList>
    </citation>
    <scope>NUCLEOTIDE SEQUENCE [LARGE SCALE GENOMIC DNA]</scope>
    <source>
        <strain evidence="1 2">A44</strain>
    </source>
</reference>
<dbReference type="KEGG" id="och:CES85_1076"/>
<dbReference type="RefSeq" id="WP_095446595.1">
    <property type="nucleotide sequence ID" value="NZ_CP022604.1"/>
</dbReference>
<gene>
    <name evidence="1" type="ORF">CES85_1076</name>
</gene>
<accession>A0A248UID7</accession>
<organism evidence="1 2">
    <name type="scientific">Ochrobactrum quorumnocens</name>
    <dbReference type="NCBI Taxonomy" id="271865"/>
    <lineage>
        <taxon>Bacteria</taxon>
        <taxon>Pseudomonadati</taxon>
        <taxon>Pseudomonadota</taxon>
        <taxon>Alphaproteobacteria</taxon>
        <taxon>Hyphomicrobiales</taxon>
        <taxon>Brucellaceae</taxon>
        <taxon>Brucella/Ochrobactrum group</taxon>
        <taxon>Ochrobactrum</taxon>
    </lineage>
</organism>
<evidence type="ECO:0000313" key="1">
    <source>
        <dbReference type="EMBL" id="ASV86495.1"/>
    </source>
</evidence>